<evidence type="ECO:0000256" key="3">
    <source>
        <dbReference type="ARBA" id="ARBA00023012"/>
    </source>
</evidence>
<dbReference type="CDD" id="cd16917">
    <property type="entry name" value="HATPase_UhpB-NarQ-NarX-like"/>
    <property type="match status" value="1"/>
</dbReference>
<reference evidence="5 6" key="1">
    <citation type="submission" date="2019-04" db="EMBL/GenBank/DDBJ databases">
        <title>Sphingomonas psychrotolerans sp. nov., isolated from soil in the Tianshan Mountains, Xinjiang, China.</title>
        <authorList>
            <person name="Luo Y."/>
            <person name="Sheng H."/>
        </authorList>
    </citation>
    <scope>NUCLEOTIDE SEQUENCE [LARGE SCALE GENOMIC DNA]</scope>
    <source>
        <strain evidence="5 6">KIS18-15</strain>
    </source>
</reference>
<dbReference type="InterPro" id="IPR011712">
    <property type="entry name" value="Sig_transdc_His_kin_sub3_dim/P"/>
</dbReference>
<evidence type="ECO:0000256" key="1">
    <source>
        <dbReference type="ARBA" id="ARBA00022679"/>
    </source>
</evidence>
<dbReference type="Gene3D" id="3.30.565.10">
    <property type="entry name" value="Histidine kinase-like ATPase, C-terminal domain"/>
    <property type="match status" value="1"/>
</dbReference>
<dbReference type="Pfam" id="PF07730">
    <property type="entry name" value="HisKA_3"/>
    <property type="match status" value="1"/>
</dbReference>
<dbReference type="InterPro" id="IPR003594">
    <property type="entry name" value="HATPase_dom"/>
</dbReference>
<dbReference type="PANTHER" id="PTHR24421">
    <property type="entry name" value="NITRATE/NITRITE SENSOR PROTEIN NARX-RELATED"/>
    <property type="match status" value="1"/>
</dbReference>
<dbReference type="InterPro" id="IPR050482">
    <property type="entry name" value="Sensor_HK_TwoCompSys"/>
</dbReference>
<dbReference type="SUPFAM" id="SSF55874">
    <property type="entry name" value="ATPase domain of HSP90 chaperone/DNA topoisomerase II/histidine kinase"/>
    <property type="match status" value="1"/>
</dbReference>
<comment type="caution">
    <text evidence="5">The sequence shown here is derived from an EMBL/GenBank/DDBJ whole genome shotgun (WGS) entry which is preliminary data.</text>
</comment>
<evidence type="ECO:0000259" key="4">
    <source>
        <dbReference type="SMART" id="SM00387"/>
    </source>
</evidence>
<dbReference type="Gene3D" id="1.20.5.1930">
    <property type="match status" value="1"/>
</dbReference>
<feature type="domain" description="Histidine kinase/HSP90-like ATPase" evidence="4">
    <location>
        <begin position="290"/>
        <end position="386"/>
    </location>
</feature>
<dbReference type="InterPro" id="IPR036890">
    <property type="entry name" value="HATPase_C_sf"/>
</dbReference>
<proteinExistence type="predicted"/>
<dbReference type="GO" id="GO:0016020">
    <property type="term" value="C:membrane"/>
    <property type="evidence" value="ECO:0007669"/>
    <property type="project" value="InterPro"/>
</dbReference>
<protein>
    <submittedName>
        <fullName evidence="5">Sensor histidine kinase</fullName>
    </submittedName>
</protein>
<evidence type="ECO:0000313" key="5">
    <source>
        <dbReference type="EMBL" id="TGX44558.1"/>
    </source>
</evidence>
<dbReference type="Pfam" id="PF02518">
    <property type="entry name" value="HATPase_c"/>
    <property type="match status" value="1"/>
</dbReference>
<gene>
    <name evidence="5" type="ORF">E5A74_07215</name>
</gene>
<name>A0A4S1WMP3_9SPHN</name>
<keyword evidence="2 5" id="KW-0418">Kinase</keyword>
<dbReference type="EMBL" id="SRXU01000002">
    <property type="protein sequence ID" value="TGX44558.1"/>
    <property type="molecule type" value="Genomic_DNA"/>
</dbReference>
<dbReference type="RefSeq" id="WP_135983572.1">
    <property type="nucleotide sequence ID" value="NZ_JAASQM010000002.1"/>
</dbReference>
<sequence>MSYLMGPQLPMEMRLTLRGKGAASELPEGCNDVGALSGPDGDLGLAGDELAQVAVVDGRWNILVVNAAWKRAVEQVGQPALLRRGGNLARYFNDNLYVDRNGAEVMLRGMREIDSGSTSQFIGSYRAGADDCHFQISISVFETDNRRYATVSRINVTELIALRAQTLSLSACLMRAQASLIRAQEDERQRVARELHDTAAQHLTGVNLGLARLLAVSSDPAAIAIAQEISDLLAQFHRDLRGVTYMLHPPELRLCGLHAAVGALCEGLEQRSGLQISVQIYGNDRRRGTAVEAAMFRVVQEALANIHRHAHAEHVRVRLESRDDILFVVVKDDGIGLPEGWRDRPPSGVGMAAMANRVIELGGRFAIRSRPVARGTTVAAAIPRDGAGQTFVPAEGFVAA</sequence>
<dbReference type="GO" id="GO:0046983">
    <property type="term" value="F:protein dimerization activity"/>
    <property type="evidence" value="ECO:0007669"/>
    <property type="project" value="InterPro"/>
</dbReference>
<keyword evidence="3" id="KW-0902">Two-component regulatory system</keyword>
<accession>A0A4S1WMP3</accession>
<evidence type="ECO:0000256" key="2">
    <source>
        <dbReference type="ARBA" id="ARBA00022777"/>
    </source>
</evidence>
<dbReference type="Proteomes" id="UP000309848">
    <property type="component" value="Unassembled WGS sequence"/>
</dbReference>
<organism evidence="5 6">
    <name type="scientific">Sphingomonas naasensis</name>
    <dbReference type="NCBI Taxonomy" id="1344951"/>
    <lineage>
        <taxon>Bacteria</taxon>
        <taxon>Pseudomonadati</taxon>
        <taxon>Pseudomonadota</taxon>
        <taxon>Alphaproteobacteria</taxon>
        <taxon>Sphingomonadales</taxon>
        <taxon>Sphingomonadaceae</taxon>
        <taxon>Sphingomonas</taxon>
    </lineage>
</organism>
<dbReference type="SMART" id="SM00387">
    <property type="entry name" value="HATPase_c"/>
    <property type="match status" value="1"/>
</dbReference>
<keyword evidence="6" id="KW-1185">Reference proteome</keyword>
<keyword evidence="1" id="KW-0808">Transferase</keyword>
<dbReference type="AlphaFoldDB" id="A0A4S1WMP3"/>
<dbReference type="PANTHER" id="PTHR24421:SF58">
    <property type="entry name" value="SIGNAL TRANSDUCTION HISTIDINE-PROTEIN KINASE_PHOSPHATASE UHPB"/>
    <property type="match status" value="1"/>
</dbReference>
<evidence type="ECO:0000313" key="6">
    <source>
        <dbReference type="Proteomes" id="UP000309848"/>
    </source>
</evidence>
<dbReference type="OrthoDB" id="9797605at2"/>
<dbReference type="GO" id="GO:0000155">
    <property type="term" value="F:phosphorelay sensor kinase activity"/>
    <property type="evidence" value="ECO:0007669"/>
    <property type="project" value="InterPro"/>
</dbReference>